<name>A0A655XM83_VIBCL</name>
<accession>A0A655XM83</accession>
<organism evidence="2 3">
    <name type="scientific">Vibrio cholerae</name>
    <dbReference type="NCBI Taxonomy" id="666"/>
    <lineage>
        <taxon>Bacteria</taxon>
        <taxon>Pseudomonadati</taxon>
        <taxon>Pseudomonadota</taxon>
        <taxon>Gammaproteobacteria</taxon>
        <taxon>Vibrionales</taxon>
        <taxon>Vibrionaceae</taxon>
        <taxon>Vibrio</taxon>
    </lineage>
</organism>
<gene>
    <name evidence="2" type="ORF">ERS013201_01992</name>
</gene>
<reference evidence="2 3" key="1">
    <citation type="submission" date="2015-07" db="EMBL/GenBank/DDBJ databases">
        <authorList>
            <consortium name="Pathogen Informatics"/>
        </authorList>
    </citation>
    <scope>NUCLEOTIDE SEQUENCE [LARGE SCALE GENOMIC DNA]</scope>
    <source>
        <strain evidence="2 3">A325</strain>
    </source>
</reference>
<dbReference type="Proteomes" id="UP000046067">
    <property type="component" value="Unassembled WGS sequence"/>
</dbReference>
<proteinExistence type="predicted"/>
<dbReference type="AlphaFoldDB" id="A0A655XM83"/>
<protein>
    <submittedName>
        <fullName evidence="2">Uncharacterized protein</fullName>
    </submittedName>
</protein>
<evidence type="ECO:0000313" key="2">
    <source>
        <dbReference type="EMBL" id="CSC18134.1"/>
    </source>
</evidence>
<sequence length="37" mass="4025">MGNKPKIVVTVVSSTGRKRCTPVRSIASSRLKPRLSN</sequence>
<dbReference type="EMBL" id="CWQJ01000010">
    <property type="protein sequence ID" value="CSC18134.1"/>
    <property type="molecule type" value="Genomic_DNA"/>
</dbReference>
<evidence type="ECO:0000256" key="1">
    <source>
        <dbReference type="SAM" id="MobiDB-lite"/>
    </source>
</evidence>
<feature type="region of interest" description="Disordered" evidence="1">
    <location>
        <begin position="18"/>
        <end position="37"/>
    </location>
</feature>
<evidence type="ECO:0000313" key="3">
    <source>
        <dbReference type="Proteomes" id="UP000046067"/>
    </source>
</evidence>